<sequence>MKTAAVLSIVAMAAANHLKIENSVLESLQQSSTVTVFVVVRYLSTLHNANVLIDFAKCSPSVFAAFFDCKDLTQEEVYSIAAHPDVEGIHLAPNSSAADRPNITPEPTTTAATPTHSADPPNITPKSTPTVTAPTHSACNEKRDSSDDRD</sequence>
<feature type="region of interest" description="Disordered" evidence="1">
    <location>
        <begin position="91"/>
        <end position="150"/>
    </location>
</feature>
<accession>A0A6A4ZFF5</accession>
<reference evidence="2 3" key="1">
    <citation type="submission" date="2019-06" db="EMBL/GenBank/DDBJ databases">
        <title>Genomics analysis of Aphanomyces spp. identifies a new class of oomycete effector associated with host adaptation.</title>
        <authorList>
            <person name="Gaulin E."/>
        </authorList>
    </citation>
    <scope>NUCLEOTIDE SEQUENCE [LARGE SCALE GENOMIC DNA]</scope>
    <source>
        <strain evidence="2 3">E</strain>
    </source>
</reference>
<dbReference type="Proteomes" id="UP000469452">
    <property type="component" value="Unassembled WGS sequence"/>
</dbReference>
<comment type="caution">
    <text evidence="2">The sequence shown here is derived from an EMBL/GenBank/DDBJ whole genome shotgun (WGS) entry which is preliminary data.</text>
</comment>
<name>A0A6A4ZFF5_APHAT</name>
<dbReference type="AlphaFoldDB" id="A0A6A4ZFF5"/>
<dbReference type="EMBL" id="VJMI01018782">
    <property type="protein sequence ID" value="KAF0709426.1"/>
    <property type="molecule type" value="Genomic_DNA"/>
</dbReference>
<feature type="compositionally biased region" description="Basic and acidic residues" evidence="1">
    <location>
        <begin position="139"/>
        <end position="150"/>
    </location>
</feature>
<protein>
    <submittedName>
        <fullName evidence="2">Uncharacterized protein</fullName>
    </submittedName>
</protein>
<gene>
    <name evidence="2" type="ORF">AaE_012889</name>
</gene>
<feature type="compositionally biased region" description="Low complexity" evidence="1">
    <location>
        <begin position="101"/>
        <end position="121"/>
    </location>
</feature>
<organism evidence="2 3">
    <name type="scientific">Aphanomyces astaci</name>
    <name type="common">Crayfish plague agent</name>
    <dbReference type="NCBI Taxonomy" id="112090"/>
    <lineage>
        <taxon>Eukaryota</taxon>
        <taxon>Sar</taxon>
        <taxon>Stramenopiles</taxon>
        <taxon>Oomycota</taxon>
        <taxon>Saprolegniomycetes</taxon>
        <taxon>Saprolegniales</taxon>
        <taxon>Verrucalvaceae</taxon>
        <taxon>Aphanomyces</taxon>
    </lineage>
</organism>
<proteinExistence type="predicted"/>
<evidence type="ECO:0000256" key="1">
    <source>
        <dbReference type="SAM" id="MobiDB-lite"/>
    </source>
</evidence>
<feature type="compositionally biased region" description="Polar residues" evidence="1">
    <location>
        <begin position="124"/>
        <end position="138"/>
    </location>
</feature>
<evidence type="ECO:0000313" key="2">
    <source>
        <dbReference type="EMBL" id="KAF0709426.1"/>
    </source>
</evidence>
<evidence type="ECO:0000313" key="3">
    <source>
        <dbReference type="Proteomes" id="UP000469452"/>
    </source>
</evidence>